<accession>A0A8X6L3M3</accession>
<sequence length="103" mass="12018">MKDGLLQKKQFIIWKIIKGPGVRFSGNITVPHSFYSWVELIGPSVKGISNRRRKSLFFGQRTYFMEEGLIFLLDRFWFPESFSGAIFDNAVTDDVFDKKKIFS</sequence>
<name>A0A8X6L3M3_TRICU</name>
<dbReference type="EMBL" id="BMAO01004531">
    <property type="protein sequence ID" value="GFQ95254.1"/>
    <property type="molecule type" value="Genomic_DNA"/>
</dbReference>
<keyword evidence="2" id="KW-1185">Reference proteome</keyword>
<gene>
    <name evidence="1" type="ORF">TNCT_285181</name>
</gene>
<comment type="caution">
    <text evidence="1">The sequence shown here is derived from an EMBL/GenBank/DDBJ whole genome shotgun (WGS) entry which is preliminary data.</text>
</comment>
<organism evidence="1 2">
    <name type="scientific">Trichonephila clavata</name>
    <name type="common">Joro spider</name>
    <name type="synonym">Nephila clavata</name>
    <dbReference type="NCBI Taxonomy" id="2740835"/>
    <lineage>
        <taxon>Eukaryota</taxon>
        <taxon>Metazoa</taxon>
        <taxon>Ecdysozoa</taxon>
        <taxon>Arthropoda</taxon>
        <taxon>Chelicerata</taxon>
        <taxon>Arachnida</taxon>
        <taxon>Araneae</taxon>
        <taxon>Araneomorphae</taxon>
        <taxon>Entelegynae</taxon>
        <taxon>Araneoidea</taxon>
        <taxon>Nephilidae</taxon>
        <taxon>Trichonephila</taxon>
    </lineage>
</organism>
<evidence type="ECO:0000313" key="2">
    <source>
        <dbReference type="Proteomes" id="UP000887116"/>
    </source>
</evidence>
<protein>
    <submittedName>
        <fullName evidence="1">Uncharacterized protein</fullName>
    </submittedName>
</protein>
<reference evidence="1" key="1">
    <citation type="submission" date="2020-07" db="EMBL/GenBank/DDBJ databases">
        <title>Multicomponent nature underlies the extraordinary mechanical properties of spider dragline silk.</title>
        <authorList>
            <person name="Kono N."/>
            <person name="Nakamura H."/>
            <person name="Mori M."/>
            <person name="Yoshida Y."/>
            <person name="Ohtoshi R."/>
            <person name="Malay A.D."/>
            <person name="Moran D.A.P."/>
            <person name="Tomita M."/>
            <person name="Numata K."/>
            <person name="Arakawa K."/>
        </authorList>
    </citation>
    <scope>NUCLEOTIDE SEQUENCE</scope>
</reference>
<dbReference type="AlphaFoldDB" id="A0A8X6L3M3"/>
<evidence type="ECO:0000313" key="1">
    <source>
        <dbReference type="EMBL" id="GFQ95254.1"/>
    </source>
</evidence>
<dbReference type="Proteomes" id="UP000887116">
    <property type="component" value="Unassembled WGS sequence"/>
</dbReference>
<proteinExistence type="predicted"/>